<organism evidence="2 3">
    <name type="scientific">Lepidopterella palustris CBS 459.81</name>
    <dbReference type="NCBI Taxonomy" id="1314670"/>
    <lineage>
        <taxon>Eukaryota</taxon>
        <taxon>Fungi</taxon>
        <taxon>Dikarya</taxon>
        <taxon>Ascomycota</taxon>
        <taxon>Pezizomycotina</taxon>
        <taxon>Dothideomycetes</taxon>
        <taxon>Pleosporomycetidae</taxon>
        <taxon>Mytilinidiales</taxon>
        <taxon>Argynnaceae</taxon>
        <taxon>Lepidopterella</taxon>
    </lineage>
</organism>
<evidence type="ECO:0000313" key="3">
    <source>
        <dbReference type="Proteomes" id="UP000250266"/>
    </source>
</evidence>
<feature type="transmembrane region" description="Helical" evidence="1">
    <location>
        <begin position="191"/>
        <end position="215"/>
    </location>
</feature>
<keyword evidence="1" id="KW-1133">Transmembrane helix</keyword>
<feature type="transmembrane region" description="Helical" evidence="1">
    <location>
        <begin position="125"/>
        <end position="148"/>
    </location>
</feature>
<protein>
    <submittedName>
        <fullName evidence="2">Uncharacterized protein</fullName>
    </submittedName>
</protein>
<reference evidence="2 3" key="1">
    <citation type="journal article" date="2016" name="Nat. Commun.">
        <title>Ectomycorrhizal ecology is imprinted in the genome of the dominant symbiotic fungus Cenococcum geophilum.</title>
        <authorList>
            <consortium name="DOE Joint Genome Institute"/>
            <person name="Peter M."/>
            <person name="Kohler A."/>
            <person name="Ohm R.A."/>
            <person name="Kuo A."/>
            <person name="Krutzmann J."/>
            <person name="Morin E."/>
            <person name="Arend M."/>
            <person name="Barry K.W."/>
            <person name="Binder M."/>
            <person name="Choi C."/>
            <person name="Clum A."/>
            <person name="Copeland A."/>
            <person name="Grisel N."/>
            <person name="Haridas S."/>
            <person name="Kipfer T."/>
            <person name="LaButti K."/>
            <person name="Lindquist E."/>
            <person name="Lipzen A."/>
            <person name="Maire R."/>
            <person name="Meier B."/>
            <person name="Mihaltcheva S."/>
            <person name="Molinier V."/>
            <person name="Murat C."/>
            <person name="Poggeler S."/>
            <person name="Quandt C.A."/>
            <person name="Sperisen C."/>
            <person name="Tritt A."/>
            <person name="Tisserant E."/>
            <person name="Crous P.W."/>
            <person name="Henrissat B."/>
            <person name="Nehls U."/>
            <person name="Egli S."/>
            <person name="Spatafora J.W."/>
            <person name="Grigoriev I.V."/>
            <person name="Martin F.M."/>
        </authorList>
    </citation>
    <scope>NUCLEOTIDE SEQUENCE [LARGE SCALE GENOMIC DNA]</scope>
    <source>
        <strain evidence="2 3">CBS 459.81</strain>
    </source>
</reference>
<sequence>MALSTVSLLTCIPLASISIHRCRLSWHFVLIGVWKLITSVTQSCVAIHRALLIHKATTPTSDTAILLQNTTPHLQQTQYQPAGSQPTQQRPGLYKQSNVTQTSFFHSSDNLPPEAHAKKPDLTPLYWLILYYLGTITGMVGLGALVIADFRQNYYVRCLTYGFIAIVVVLALTTGFYWYKRNLENSQGGYVALRSAYIYTFGGSFMTALAAFGFFSALYSDLVLGAIAGNWAGFPGNGNEILYWAWFAAKRIPMFSH</sequence>
<dbReference type="EMBL" id="KV744913">
    <property type="protein sequence ID" value="OCK81643.1"/>
    <property type="molecule type" value="Genomic_DNA"/>
</dbReference>
<accession>A0A8E2EDL6</accession>
<keyword evidence="1" id="KW-0812">Transmembrane</keyword>
<feature type="transmembrane region" description="Helical" evidence="1">
    <location>
        <begin position="154"/>
        <end position="179"/>
    </location>
</feature>
<proteinExistence type="predicted"/>
<evidence type="ECO:0000313" key="2">
    <source>
        <dbReference type="EMBL" id="OCK81643.1"/>
    </source>
</evidence>
<dbReference type="OrthoDB" id="2396694at2759"/>
<keyword evidence="1" id="KW-0472">Membrane</keyword>
<evidence type="ECO:0000256" key="1">
    <source>
        <dbReference type="SAM" id="Phobius"/>
    </source>
</evidence>
<gene>
    <name evidence="2" type="ORF">K432DRAFT_294987</name>
</gene>
<name>A0A8E2EDL6_9PEZI</name>
<keyword evidence="3" id="KW-1185">Reference proteome</keyword>
<dbReference type="Proteomes" id="UP000250266">
    <property type="component" value="Unassembled WGS sequence"/>
</dbReference>
<dbReference type="AlphaFoldDB" id="A0A8E2EDL6"/>